<protein>
    <submittedName>
        <fullName evidence="2">Uncharacterized protein</fullName>
    </submittedName>
</protein>
<feature type="compositionally biased region" description="Basic residues" evidence="1">
    <location>
        <begin position="335"/>
        <end position="349"/>
    </location>
</feature>
<dbReference type="OrthoDB" id="8249012at2759"/>
<feature type="compositionally biased region" description="Polar residues" evidence="1">
    <location>
        <begin position="73"/>
        <end position="88"/>
    </location>
</feature>
<dbReference type="RefSeq" id="XP_022483378.1">
    <property type="nucleotide sequence ID" value="XM_022636789.1"/>
</dbReference>
<proteinExistence type="predicted"/>
<organism evidence="2 3">
    <name type="scientific">Penicillium arizonense</name>
    <dbReference type="NCBI Taxonomy" id="1835702"/>
    <lineage>
        <taxon>Eukaryota</taxon>
        <taxon>Fungi</taxon>
        <taxon>Dikarya</taxon>
        <taxon>Ascomycota</taxon>
        <taxon>Pezizomycotina</taxon>
        <taxon>Eurotiomycetes</taxon>
        <taxon>Eurotiomycetidae</taxon>
        <taxon>Eurotiales</taxon>
        <taxon>Aspergillaceae</taxon>
        <taxon>Penicillium</taxon>
    </lineage>
</organism>
<accession>A0A1F5L4T2</accession>
<sequence>MSGLKPDFEASTPPGGEDSSQGALAFHPSHITLSTFNRLLACYASTVEQVHRSKLIQKLQSKQKSKPKRKSAETSTDAQDTTPTQRTELTPAEEKHIQDDLDTFLKLDRWRYETLPKNLAKRKGDEAHLTKDELVDIMTWKTSHGRPRPMLIGMIKANQPSTITKATSEAFTSIPVSDPIKKPEESFPKLSLDTLTTSLRGVGPATASLILSIATVVGEPMRQVPFYSDDTYLWLIFGVYPIPGEGQVKVKGVKANGELDVKYNLKEFRGLWEEVQILRRRLTGGDLGSVSTVDVEKVAYVLRHIAVSGYYSDQHHEVREATVVESTEISGGETKKRKVKEGKTRSAKK</sequence>
<gene>
    <name evidence="2" type="ORF">PENARI_c035G05614</name>
</gene>
<evidence type="ECO:0000313" key="2">
    <source>
        <dbReference type="EMBL" id="OGE47921.1"/>
    </source>
</evidence>
<comment type="caution">
    <text evidence="2">The sequence shown here is derived from an EMBL/GenBank/DDBJ whole genome shotgun (WGS) entry which is preliminary data.</text>
</comment>
<evidence type="ECO:0000313" key="3">
    <source>
        <dbReference type="Proteomes" id="UP000177622"/>
    </source>
</evidence>
<dbReference type="PANTHER" id="PTHR21521">
    <property type="entry name" value="AMUN, ISOFORM A"/>
    <property type="match status" value="1"/>
</dbReference>
<dbReference type="GeneID" id="34581523"/>
<dbReference type="PANTHER" id="PTHR21521:SF0">
    <property type="entry name" value="AMUN, ISOFORM A"/>
    <property type="match status" value="1"/>
</dbReference>
<reference evidence="2 3" key="1">
    <citation type="journal article" date="2016" name="Sci. Rep.">
        <title>Penicillium arizonense, a new, genome sequenced fungal species, reveals a high chemical diversity in secreted metabolites.</title>
        <authorList>
            <person name="Grijseels S."/>
            <person name="Nielsen J.C."/>
            <person name="Randelovic M."/>
            <person name="Nielsen J."/>
            <person name="Nielsen K.F."/>
            <person name="Workman M."/>
            <person name="Frisvad J.C."/>
        </authorList>
    </citation>
    <scope>NUCLEOTIDE SEQUENCE [LARGE SCALE GENOMIC DNA]</scope>
    <source>
        <strain evidence="2 3">CBS 141311</strain>
    </source>
</reference>
<keyword evidence="3" id="KW-1185">Reference proteome</keyword>
<name>A0A1F5L4T2_PENAI</name>
<feature type="region of interest" description="Disordered" evidence="1">
    <location>
        <begin position="1"/>
        <end position="23"/>
    </location>
</feature>
<feature type="region of interest" description="Disordered" evidence="1">
    <location>
        <begin position="58"/>
        <end position="95"/>
    </location>
</feature>
<feature type="region of interest" description="Disordered" evidence="1">
    <location>
        <begin position="327"/>
        <end position="349"/>
    </location>
</feature>
<evidence type="ECO:0000256" key="1">
    <source>
        <dbReference type="SAM" id="MobiDB-lite"/>
    </source>
</evidence>
<dbReference type="AlphaFoldDB" id="A0A1F5L4T2"/>
<dbReference type="Proteomes" id="UP000177622">
    <property type="component" value="Unassembled WGS sequence"/>
</dbReference>
<dbReference type="EMBL" id="LXJU01000035">
    <property type="protein sequence ID" value="OGE47921.1"/>
    <property type="molecule type" value="Genomic_DNA"/>
</dbReference>
<dbReference type="STRING" id="1835702.A0A1F5L4T2"/>